<feature type="transmembrane region" description="Helical" evidence="1">
    <location>
        <begin position="24"/>
        <end position="50"/>
    </location>
</feature>
<evidence type="ECO:0000313" key="3">
    <source>
        <dbReference type="Proteomes" id="UP001470230"/>
    </source>
</evidence>
<evidence type="ECO:0000313" key="2">
    <source>
        <dbReference type="EMBL" id="KAK8837363.1"/>
    </source>
</evidence>
<feature type="transmembrane region" description="Helical" evidence="1">
    <location>
        <begin position="71"/>
        <end position="92"/>
    </location>
</feature>
<protein>
    <submittedName>
        <fullName evidence="2">Uncharacterized protein</fullName>
    </submittedName>
</protein>
<comment type="caution">
    <text evidence="2">The sequence shown here is derived from an EMBL/GenBank/DDBJ whole genome shotgun (WGS) entry which is preliminary data.</text>
</comment>
<evidence type="ECO:0000256" key="1">
    <source>
        <dbReference type="SAM" id="Phobius"/>
    </source>
</evidence>
<dbReference type="EMBL" id="JAPFFF010000060">
    <property type="protein sequence ID" value="KAK8837363.1"/>
    <property type="molecule type" value="Genomic_DNA"/>
</dbReference>
<dbReference type="Proteomes" id="UP001470230">
    <property type="component" value="Unassembled WGS sequence"/>
</dbReference>
<feature type="transmembrane region" description="Helical" evidence="1">
    <location>
        <begin position="104"/>
        <end position="126"/>
    </location>
</feature>
<keyword evidence="1" id="KW-0472">Membrane</keyword>
<gene>
    <name evidence="2" type="ORF">M9Y10_036796</name>
</gene>
<reference evidence="2 3" key="1">
    <citation type="submission" date="2024-04" db="EMBL/GenBank/DDBJ databases">
        <title>Tritrichomonas musculus Genome.</title>
        <authorList>
            <person name="Alves-Ferreira E."/>
            <person name="Grigg M."/>
            <person name="Lorenzi H."/>
            <person name="Galac M."/>
        </authorList>
    </citation>
    <scope>NUCLEOTIDE SEQUENCE [LARGE SCALE GENOMIC DNA]</scope>
    <source>
        <strain evidence="2 3">EAF2021</strain>
    </source>
</reference>
<accession>A0ABR2GUM2</accession>
<proteinExistence type="predicted"/>
<keyword evidence="1" id="KW-1133">Transmembrane helix</keyword>
<name>A0ABR2GUM2_9EUKA</name>
<keyword evidence="1" id="KW-0812">Transmembrane</keyword>
<keyword evidence="3" id="KW-1185">Reference proteome</keyword>
<organism evidence="2 3">
    <name type="scientific">Tritrichomonas musculus</name>
    <dbReference type="NCBI Taxonomy" id="1915356"/>
    <lineage>
        <taxon>Eukaryota</taxon>
        <taxon>Metamonada</taxon>
        <taxon>Parabasalia</taxon>
        <taxon>Tritrichomonadida</taxon>
        <taxon>Tritrichomonadidae</taxon>
        <taxon>Tritrichomonas</taxon>
    </lineage>
</organism>
<sequence length="331" mass="37281">MSTIFKRKVGDSSSSYFPCSDAHLAPFIVGIICVTVGLVDMIVLFLVPFFKIQDAKKKYPTETFVKPSIPIIVIHFLLHLCLIFLGIVLILISLNVSLPKERIWVIVSVVLVLVFWIAEMAAGLSLTKNPKAQILVGDLLSNLNKDHPSNLIFIYTHHTYQKRSCSGGKKSKCTTHTYHCYSKTGVRIPIQTELIPNPYDFSRAPALFYIDVSQVVNMSNSLSNYLRRSLSAVNGCDSYKKEIEYHPMIIGNYIVSSDKVPVGLNKHSRMASIILGVGVYYELYSKSVPRIDYAQRFKADIVETYNYEGQLTKFSCQQYGKCSTNNRKPSP</sequence>